<evidence type="ECO:0000313" key="2">
    <source>
        <dbReference type="EMBL" id="CAI2384328.1"/>
    </source>
</evidence>
<dbReference type="AlphaFoldDB" id="A0AAD1Y2S0"/>
<keyword evidence="1" id="KW-0472">Membrane</keyword>
<evidence type="ECO:0000313" key="3">
    <source>
        <dbReference type="Proteomes" id="UP001295684"/>
    </source>
</evidence>
<keyword evidence="3" id="KW-1185">Reference proteome</keyword>
<proteinExistence type="predicted"/>
<accession>A0AAD1Y2S0</accession>
<protein>
    <submittedName>
        <fullName evidence="2">Uncharacterized protein</fullName>
    </submittedName>
</protein>
<dbReference type="Proteomes" id="UP001295684">
    <property type="component" value="Unassembled WGS sequence"/>
</dbReference>
<evidence type="ECO:0000256" key="1">
    <source>
        <dbReference type="SAM" id="Phobius"/>
    </source>
</evidence>
<name>A0AAD1Y2S0_EUPCR</name>
<gene>
    <name evidence="2" type="ORF">ECRASSUSDP1_LOCUS25853</name>
</gene>
<sequence length="50" mass="6113">MAEFEQRFRQTWSRETSALFFTCSFRMISMLLYYFKVSFISLAFIALQRI</sequence>
<keyword evidence="1" id="KW-1133">Transmembrane helix</keyword>
<keyword evidence="1" id="KW-0812">Transmembrane</keyword>
<feature type="transmembrane region" description="Helical" evidence="1">
    <location>
        <begin position="27"/>
        <end position="47"/>
    </location>
</feature>
<organism evidence="2 3">
    <name type="scientific">Euplotes crassus</name>
    <dbReference type="NCBI Taxonomy" id="5936"/>
    <lineage>
        <taxon>Eukaryota</taxon>
        <taxon>Sar</taxon>
        <taxon>Alveolata</taxon>
        <taxon>Ciliophora</taxon>
        <taxon>Intramacronucleata</taxon>
        <taxon>Spirotrichea</taxon>
        <taxon>Hypotrichia</taxon>
        <taxon>Euplotida</taxon>
        <taxon>Euplotidae</taxon>
        <taxon>Moneuplotes</taxon>
    </lineage>
</organism>
<comment type="caution">
    <text evidence="2">The sequence shown here is derived from an EMBL/GenBank/DDBJ whole genome shotgun (WGS) entry which is preliminary data.</text>
</comment>
<dbReference type="EMBL" id="CAMPGE010026653">
    <property type="protein sequence ID" value="CAI2384328.1"/>
    <property type="molecule type" value="Genomic_DNA"/>
</dbReference>
<reference evidence="2" key="1">
    <citation type="submission" date="2023-07" db="EMBL/GenBank/DDBJ databases">
        <authorList>
            <consortium name="AG Swart"/>
            <person name="Singh M."/>
            <person name="Singh A."/>
            <person name="Seah K."/>
            <person name="Emmerich C."/>
        </authorList>
    </citation>
    <scope>NUCLEOTIDE SEQUENCE</scope>
    <source>
        <strain evidence="2">DP1</strain>
    </source>
</reference>